<comment type="caution">
    <text evidence="2">The sequence shown here is derived from an EMBL/GenBank/DDBJ whole genome shotgun (WGS) entry which is preliminary data.</text>
</comment>
<name>A0AAN9SG96_PSOTE</name>
<reference evidence="2 3" key="1">
    <citation type="submission" date="2024-01" db="EMBL/GenBank/DDBJ databases">
        <title>The genomes of 5 underutilized Papilionoideae crops provide insights into root nodulation and disease resistanc.</title>
        <authorList>
            <person name="Jiang F."/>
        </authorList>
    </citation>
    <scope>NUCLEOTIDE SEQUENCE [LARGE SCALE GENOMIC DNA]</scope>
    <source>
        <strain evidence="2">DUOXIRENSHENG_FW03</strain>
        <tissue evidence="2">Leaves</tissue>
    </source>
</reference>
<keyword evidence="3" id="KW-1185">Reference proteome</keyword>
<organism evidence="2 3">
    <name type="scientific">Psophocarpus tetragonolobus</name>
    <name type="common">Winged bean</name>
    <name type="synonym">Dolichos tetragonolobus</name>
    <dbReference type="NCBI Taxonomy" id="3891"/>
    <lineage>
        <taxon>Eukaryota</taxon>
        <taxon>Viridiplantae</taxon>
        <taxon>Streptophyta</taxon>
        <taxon>Embryophyta</taxon>
        <taxon>Tracheophyta</taxon>
        <taxon>Spermatophyta</taxon>
        <taxon>Magnoliopsida</taxon>
        <taxon>eudicotyledons</taxon>
        <taxon>Gunneridae</taxon>
        <taxon>Pentapetalae</taxon>
        <taxon>rosids</taxon>
        <taxon>fabids</taxon>
        <taxon>Fabales</taxon>
        <taxon>Fabaceae</taxon>
        <taxon>Papilionoideae</taxon>
        <taxon>50 kb inversion clade</taxon>
        <taxon>NPAAA clade</taxon>
        <taxon>indigoferoid/millettioid clade</taxon>
        <taxon>Phaseoleae</taxon>
        <taxon>Psophocarpus</taxon>
    </lineage>
</organism>
<sequence length="276" mass="32087">MGSIKKERRVLKLVHPGRHIEVLKEPIRAAEVMRKNPRHCITRPDVFEFPWIVVKPESVLLPGSVFLIVPNHTIYDLLKARTTQSTQSQSQSHSPFSLDNQPHTNHVHQQFSQDSHGSSYDGMSFTPQRHNQNFKLFHPLLSPISERSSNCASETMSKDMENVCSYYRDKRSQNQSYYEIGSKVASYEEESHEKMELLDSSTFEFRPYCKALKYYEKYSSRDIGTDEMLEHKKDVHLKLVSSEHVTVLKSSLRRPNSMRKKLNLKVSFNLPMEKEG</sequence>
<protein>
    <submittedName>
        <fullName evidence="2">Uncharacterized protein</fullName>
    </submittedName>
</protein>
<proteinExistence type="predicted"/>
<feature type="region of interest" description="Disordered" evidence="1">
    <location>
        <begin position="85"/>
        <end position="124"/>
    </location>
</feature>
<gene>
    <name evidence="2" type="ORF">VNO78_15928</name>
</gene>
<dbReference type="EMBL" id="JAYMYS010000004">
    <property type="protein sequence ID" value="KAK7395376.1"/>
    <property type="molecule type" value="Genomic_DNA"/>
</dbReference>
<evidence type="ECO:0000256" key="1">
    <source>
        <dbReference type="SAM" id="MobiDB-lite"/>
    </source>
</evidence>
<dbReference type="Proteomes" id="UP001386955">
    <property type="component" value="Unassembled WGS sequence"/>
</dbReference>
<dbReference type="Pfam" id="PF14009">
    <property type="entry name" value="PADRE"/>
    <property type="match status" value="1"/>
</dbReference>
<feature type="compositionally biased region" description="Polar residues" evidence="1">
    <location>
        <begin position="93"/>
        <end position="118"/>
    </location>
</feature>
<accession>A0AAN9SG96</accession>
<dbReference type="PANTHER" id="PTHR33052">
    <property type="entry name" value="DUF4228 DOMAIN PROTEIN-RELATED"/>
    <property type="match status" value="1"/>
</dbReference>
<evidence type="ECO:0000313" key="3">
    <source>
        <dbReference type="Proteomes" id="UP001386955"/>
    </source>
</evidence>
<dbReference type="InterPro" id="IPR025322">
    <property type="entry name" value="PADRE_dom"/>
</dbReference>
<evidence type="ECO:0000313" key="2">
    <source>
        <dbReference type="EMBL" id="KAK7395376.1"/>
    </source>
</evidence>
<dbReference type="AlphaFoldDB" id="A0AAN9SG96"/>